<name>A0ABW7UU73_9ACTN</name>
<feature type="compositionally biased region" description="Gly residues" evidence="1">
    <location>
        <begin position="218"/>
        <end position="230"/>
    </location>
</feature>
<feature type="region of interest" description="Disordered" evidence="1">
    <location>
        <begin position="199"/>
        <end position="248"/>
    </location>
</feature>
<evidence type="ECO:0000313" key="5">
    <source>
        <dbReference type="Proteomes" id="UP001611548"/>
    </source>
</evidence>
<sequence>MTVLRLADAGEAADLAAFLARLIHYDRRAAVRLQAGAGTPPAAGGVVAVFGRPASFEVLAIRTARLAEPCSVDATVSAGQLADALDAAAAAGASRGGLVVTVPEAVTGPPWAGVLPPRGGWLRVEGLPGAEDVRAVVAAAVAEFRKRTAALPEDGRTRAELDRIGREIWSRTLGSTGLPLRAAHAAQALGFLRPTGAVPAARGGSGAAGGAARSAGSPPGGTGSPSGGAGSAAVGGVRTAPADPAPQPTALLAAGSWLRLRTPYGSIAVRRAGLPGLAVTPS</sequence>
<feature type="compositionally biased region" description="Low complexity" evidence="1">
    <location>
        <begin position="231"/>
        <end position="248"/>
    </location>
</feature>
<dbReference type="Pfam" id="PF26035">
    <property type="entry name" value="DUF8010"/>
    <property type="match status" value="1"/>
</dbReference>
<reference evidence="4 5" key="1">
    <citation type="submission" date="2024-10" db="EMBL/GenBank/DDBJ databases">
        <title>The Natural Products Discovery Center: Release of the First 8490 Sequenced Strains for Exploring Actinobacteria Biosynthetic Diversity.</title>
        <authorList>
            <person name="Kalkreuter E."/>
            <person name="Kautsar S.A."/>
            <person name="Yang D."/>
            <person name="Bader C.D."/>
            <person name="Teijaro C.N."/>
            <person name="Fluegel L."/>
            <person name="Davis C.M."/>
            <person name="Simpson J.R."/>
            <person name="Lauterbach L."/>
            <person name="Steele A.D."/>
            <person name="Gui C."/>
            <person name="Meng S."/>
            <person name="Li G."/>
            <person name="Viehrig K."/>
            <person name="Ye F."/>
            <person name="Su P."/>
            <person name="Kiefer A.F."/>
            <person name="Nichols A."/>
            <person name="Cepeda A.J."/>
            <person name="Yan W."/>
            <person name="Fan B."/>
            <person name="Jiang Y."/>
            <person name="Adhikari A."/>
            <person name="Zheng C.-J."/>
            <person name="Schuster L."/>
            <person name="Cowan T.M."/>
            <person name="Smanski M.J."/>
            <person name="Chevrette M.G."/>
            <person name="De Carvalho L.P.S."/>
            <person name="Shen B."/>
        </authorList>
    </citation>
    <scope>NUCLEOTIDE SEQUENCE [LARGE SCALE GENOMIC DNA]</scope>
    <source>
        <strain evidence="4 5">NPDC020327</strain>
    </source>
</reference>
<feature type="domain" description="DUF8010" evidence="2">
    <location>
        <begin position="2"/>
        <end position="113"/>
    </location>
</feature>
<comment type="caution">
    <text evidence="4">The sequence shown here is derived from an EMBL/GenBank/DDBJ whole genome shotgun (WGS) entry which is preliminary data.</text>
</comment>
<evidence type="ECO:0000256" key="1">
    <source>
        <dbReference type="SAM" id="MobiDB-lite"/>
    </source>
</evidence>
<dbReference type="EMBL" id="JBIRWE010000007">
    <property type="protein sequence ID" value="MFI1966154.1"/>
    <property type="molecule type" value="Genomic_DNA"/>
</dbReference>
<dbReference type="InterPro" id="IPR058498">
    <property type="entry name" value="DUF8185"/>
</dbReference>
<accession>A0ABW7UU73</accession>
<evidence type="ECO:0000259" key="3">
    <source>
        <dbReference type="Pfam" id="PF26572"/>
    </source>
</evidence>
<dbReference type="InterPro" id="IPR058323">
    <property type="entry name" value="DUF8010"/>
</dbReference>
<keyword evidence="5" id="KW-1185">Reference proteome</keyword>
<proteinExistence type="predicted"/>
<dbReference type="Pfam" id="PF26572">
    <property type="entry name" value="DUF8185"/>
    <property type="match status" value="1"/>
</dbReference>
<feature type="domain" description="DUF8185" evidence="3">
    <location>
        <begin position="116"/>
        <end position="273"/>
    </location>
</feature>
<organism evidence="4 5">
    <name type="scientific">Streptomyces pathocidini</name>
    <dbReference type="NCBI Taxonomy" id="1650571"/>
    <lineage>
        <taxon>Bacteria</taxon>
        <taxon>Bacillati</taxon>
        <taxon>Actinomycetota</taxon>
        <taxon>Actinomycetes</taxon>
        <taxon>Kitasatosporales</taxon>
        <taxon>Streptomycetaceae</taxon>
        <taxon>Streptomyces</taxon>
    </lineage>
</organism>
<dbReference type="Proteomes" id="UP001611548">
    <property type="component" value="Unassembled WGS sequence"/>
</dbReference>
<protein>
    <recommendedName>
        <fullName evidence="6">FAD-binding PCMH-type domain-containing protein</fullName>
    </recommendedName>
</protein>
<evidence type="ECO:0000259" key="2">
    <source>
        <dbReference type="Pfam" id="PF26035"/>
    </source>
</evidence>
<gene>
    <name evidence="4" type="ORF">ACH429_18955</name>
</gene>
<dbReference type="RefSeq" id="WP_398718840.1">
    <property type="nucleotide sequence ID" value="NZ_JBIRWE010000007.1"/>
</dbReference>
<evidence type="ECO:0000313" key="4">
    <source>
        <dbReference type="EMBL" id="MFI1966154.1"/>
    </source>
</evidence>
<evidence type="ECO:0008006" key="6">
    <source>
        <dbReference type="Google" id="ProtNLM"/>
    </source>
</evidence>